<reference evidence="3 4" key="1">
    <citation type="submission" date="2019-01" db="EMBL/GenBank/DDBJ databases">
        <title>A draft genome assembly of the solar-powered sea slug Elysia chlorotica.</title>
        <authorList>
            <person name="Cai H."/>
            <person name="Li Q."/>
            <person name="Fang X."/>
            <person name="Li J."/>
            <person name="Curtis N.E."/>
            <person name="Altenburger A."/>
            <person name="Shibata T."/>
            <person name="Feng M."/>
            <person name="Maeda T."/>
            <person name="Schwartz J.A."/>
            <person name="Shigenobu S."/>
            <person name="Lundholm N."/>
            <person name="Nishiyama T."/>
            <person name="Yang H."/>
            <person name="Hasebe M."/>
            <person name="Li S."/>
            <person name="Pierce S.K."/>
            <person name="Wang J."/>
        </authorList>
    </citation>
    <scope>NUCLEOTIDE SEQUENCE [LARGE SCALE GENOMIC DNA]</scope>
    <source>
        <strain evidence="3">EC2010</strain>
        <tissue evidence="3">Whole organism of an adult</tissue>
    </source>
</reference>
<sequence length="251" mass="27365">MAAAIMVELIALTSQLIVPTRQPSQYHYLPVCTDSQILAPGVSVSDGGVIVLSYSKLGEGPFVYTFNATSVTAPPSAFTTVKPGKVPHEKADSKWSLLPWLRGFFSRGRRHVDHHRSRRKAHSLLFRKPDDTPSGGGSTLAGDRTYELGEDPSNLFILYNTSQTGAKETAKHEYLDSSLDVPPESKKMAQIKDDFEPFSLISGSATQREFPISSSCGCEISASAEFTARVVSSMTKQLDHEAAVWLYAGHS</sequence>
<evidence type="ECO:0000256" key="2">
    <source>
        <dbReference type="SAM" id="SignalP"/>
    </source>
</evidence>
<feature type="chain" id="PRO_5019264852" evidence="2">
    <location>
        <begin position="16"/>
        <end position="251"/>
    </location>
</feature>
<evidence type="ECO:0000313" key="3">
    <source>
        <dbReference type="EMBL" id="RUS90754.1"/>
    </source>
</evidence>
<name>A0A433UA95_ELYCH</name>
<proteinExistence type="predicted"/>
<comment type="caution">
    <text evidence="3">The sequence shown here is derived from an EMBL/GenBank/DDBJ whole genome shotgun (WGS) entry which is preliminary data.</text>
</comment>
<dbReference type="AlphaFoldDB" id="A0A433UA95"/>
<evidence type="ECO:0000313" key="4">
    <source>
        <dbReference type="Proteomes" id="UP000271974"/>
    </source>
</evidence>
<accession>A0A433UA95</accession>
<gene>
    <name evidence="3" type="ORF">EGW08_001465</name>
</gene>
<dbReference type="Proteomes" id="UP000271974">
    <property type="component" value="Unassembled WGS sequence"/>
</dbReference>
<evidence type="ECO:0000256" key="1">
    <source>
        <dbReference type="SAM" id="MobiDB-lite"/>
    </source>
</evidence>
<organism evidence="3 4">
    <name type="scientific">Elysia chlorotica</name>
    <name type="common">Eastern emerald elysia</name>
    <name type="synonym">Sea slug</name>
    <dbReference type="NCBI Taxonomy" id="188477"/>
    <lineage>
        <taxon>Eukaryota</taxon>
        <taxon>Metazoa</taxon>
        <taxon>Spiralia</taxon>
        <taxon>Lophotrochozoa</taxon>
        <taxon>Mollusca</taxon>
        <taxon>Gastropoda</taxon>
        <taxon>Heterobranchia</taxon>
        <taxon>Euthyneura</taxon>
        <taxon>Panpulmonata</taxon>
        <taxon>Sacoglossa</taxon>
        <taxon>Placobranchoidea</taxon>
        <taxon>Plakobranchidae</taxon>
        <taxon>Elysia</taxon>
    </lineage>
</organism>
<dbReference type="EMBL" id="RQTK01000025">
    <property type="protein sequence ID" value="RUS90754.1"/>
    <property type="molecule type" value="Genomic_DNA"/>
</dbReference>
<feature type="signal peptide" evidence="2">
    <location>
        <begin position="1"/>
        <end position="15"/>
    </location>
</feature>
<keyword evidence="2" id="KW-0732">Signal</keyword>
<feature type="region of interest" description="Disordered" evidence="1">
    <location>
        <begin position="116"/>
        <end position="142"/>
    </location>
</feature>
<protein>
    <submittedName>
        <fullName evidence="3">Uncharacterized protein</fullName>
    </submittedName>
</protein>
<keyword evidence="4" id="KW-1185">Reference proteome</keyword>